<dbReference type="AlphaFoldDB" id="A0A2S7SUL0"/>
<gene>
    <name evidence="1" type="ORF">CJD36_016515</name>
</gene>
<reference evidence="1 2" key="1">
    <citation type="submission" date="2018-01" db="EMBL/GenBank/DDBJ databases">
        <title>A novel member of the phylum Bacteroidetes isolated from glacier ice.</title>
        <authorList>
            <person name="Liu Q."/>
            <person name="Xin Y.-H."/>
        </authorList>
    </citation>
    <scope>NUCLEOTIDE SEQUENCE [LARGE SCALE GENOMIC DNA]</scope>
    <source>
        <strain evidence="1 2">RB1R16</strain>
    </source>
</reference>
<evidence type="ECO:0000313" key="1">
    <source>
        <dbReference type="EMBL" id="PQJ10285.1"/>
    </source>
</evidence>
<keyword evidence="2" id="KW-1185">Reference proteome</keyword>
<name>A0A2S7SUL0_9BACT</name>
<protein>
    <submittedName>
        <fullName evidence="1">Uncharacterized protein</fullName>
    </submittedName>
</protein>
<organism evidence="1 2">
    <name type="scientific">Flavipsychrobacter stenotrophus</name>
    <dbReference type="NCBI Taxonomy" id="2077091"/>
    <lineage>
        <taxon>Bacteria</taxon>
        <taxon>Pseudomonadati</taxon>
        <taxon>Bacteroidota</taxon>
        <taxon>Chitinophagia</taxon>
        <taxon>Chitinophagales</taxon>
        <taxon>Chitinophagaceae</taxon>
        <taxon>Flavipsychrobacter</taxon>
    </lineage>
</organism>
<dbReference type="EMBL" id="PPSL01000004">
    <property type="protein sequence ID" value="PQJ10285.1"/>
    <property type="molecule type" value="Genomic_DNA"/>
</dbReference>
<sequence length="91" mass="10107">MVPIIKNGNNKGKDVVKKPRKARLVMMTSIISGIPHSNFVLKDALREPNISIAIIIIHTISMAVPVTEQYKPPGQCCILNKAPTMRKEMPM</sequence>
<accession>A0A2S7SUL0</accession>
<evidence type="ECO:0000313" key="2">
    <source>
        <dbReference type="Proteomes" id="UP000239872"/>
    </source>
</evidence>
<dbReference type="Proteomes" id="UP000239872">
    <property type="component" value="Unassembled WGS sequence"/>
</dbReference>
<comment type="caution">
    <text evidence="1">The sequence shown here is derived from an EMBL/GenBank/DDBJ whole genome shotgun (WGS) entry which is preliminary data.</text>
</comment>
<proteinExistence type="predicted"/>